<proteinExistence type="inferred from homology"/>
<keyword evidence="2" id="KW-0333">Golgi apparatus</keyword>
<dbReference type="GO" id="GO:0016020">
    <property type="term" value="C:membrane"/>
    <property type="evidence" value="ECO:0007669"/>
    <property type="project" value="TreeGrafter"/>
</dbReference>
<feature type="region of interest" description="Disordered" evidence="3">
    <location>
        <begin position="1"/>
        <end position="25"/>
    </location>
</feature>
<dbReference type="InterPro" id="IPR014812">
    <property type="entry name" value="Vps51"/>
</dbReference>
<comment type="similarity">
    <text evidence="1 2">Belongs to the VPS51 family.</text>
</comment>
<name>A0A7S4PS00_9DINO</name>
<dbReference type="GO" id="GO:0000938">
    <property type="term" value="C:GARP complex"/>
    <property type="evidence" value="ECO:0007669"/>
    <property type="project" value="UniProtKB-UniRule"/>
</dbReference>
<dbReference type="GO" id="GO:0042147">
    <property type="term" value="P:retrograde transport, endosome to Golgi"/>
    <property type="evidence" value="ECO:0007669"/>
    <property type="project" value="UniProtKB-UniRule"/>
</dbReference>
<dbReference type="Pfam" id="PF08700">
    <property type="entry name" value="VPS51_Exo84_N"/>
    <property type="match status" value="1"/>
</dbReference>
<sequence>MSDRSPSKPELGAASPAPEERRERRRVGALLTAYYGIEGAEQKSDQAASSSASAAPREPEAPLDREGFDAKKHFDSIVGTGLVADVLRHANEIDAEVRDLDGDMQMVVYENYSKFIRSMDVTNQMKGSLEGLEPDLKNLEGKFTRISEHQRRVEEGVSGRAGKIEALLRQQRVCKKLQVLFDLPMTLQRCLDQGAYGRAVQAYCCCAGFLRQHKDVQTLQSVLHDVEHQMGRIRSALEQRLRSAELAVEEAVNSAMTLLDLGQDGALVERDYLSGRAASLRASVEQCFASQPPAAAQAKVEPSEAPATNGDADPATVKLQGACSRAAERHVPELSAAVEGFRKLRAGREATAGALADDRALSNFVSARIHELLDRITGLVAAKCPPAHVLVSCINDVRESMRRLQALLPELLAGLLADFTSAVVSAAMKALSSETSSSLTASFVSLHEECRRLQEFNASNLDGLVDRAAKAEQSLAACCLTAVGSCQALVGLAGPDRATGQRLARGLQEMVLALLLTFSKVSWAYCGQEPKVDPELPVAVSVMPAQLQERIGKLKWVGFFGLALVWLGRRWEDKVMGKVSATARELVAGALVGAAGPELAPEQAVARATQAAAEAAMTHFVLVSGQRLAHFLRNALQNRDWLAAKAPEEPSLVVEEVIKDVNAFDAQLARVLGDPRKPRGSSHRRNFNVNKTSMELELERMMAKKLQAFAPVPFSRKGAVAGILRIAFKALYEYAREQTFAKFGLQQMQVDANLFAEFMRDFVDAEDANTLSSVLGEVVHSASQRCVEPVLMEERAVEVLCDKKKRSLRIE</sequence>
<organism evidence="4">
    <name type="scientific">Alexandrium monilatum</name>
    <dbReference type="NCBI Taxonomy" id="311494"/>
    <lineage>
        <taxon>Eukaryota</taxon>
        <taxon>Sar</taxon>
        <taxon>Alveolata</taxon>
        <taxon>Dinophyceae</taxon>
        <taxon>Gonyaulacales</taxon>
        <taxon>Pyrocystaceae</taxon>
        <taxon>Alexandrium</taxon>
    </lineage>
</organism>
<comment type="subcellular location">
    <subcellularLocation>
        <location evidence="2">Golgi apparatus</location>
        <location evidence="2">trans-Golgi network</location>
    </subcellularLocation>
</comment>
<dbReference type="EMBL" id="HBNR01000519">
    <property type="protein sequence ID" value="CAE4560790.1"/>
    <property type="molecule type" value="Transcribed_RNA"/>
</dbReference>
<dbReference type="GO" id="GO:0048193">
    <property type="term" value="P:Golgi vesicle transport"/>
    <property type="evidence" value="ECO:0007669"/>
    <property type="project" value="TreeGrafter"/>
</dbReference>
<dbReference type="GO" id="GO:1990745">
    <property type="term" value="C:EARP complex"/>
    <property type="evidence" value="ECO:0007669"/>
    <property type="project" value="TreeGrafter"/>
</dbReference>
<gene>
    <name evidence="4" type="ORF">AMON00008_LOCUS409</name>
</gene>
<accession>A0A7S4PS00</accession>
<keyword evidence="2" id="KW-0653">Protein transport</keyword>
<dbReference type="GO" id="GO:0007030">
    <property type="term" value="P:Golgi organization"/>
    <property type="evidence" value="ECO:0007669"/>
    <property type="project" value="UniProtKB-UniRule"/>
</dbReference>
<dbReference type="GO" id="GO:0006869">
    <property type="term" value="P:lipid transport"/>
    <property type="evidence" value="ECO:0007669"/>
    <property type="project" value="UniProtKB-UniRule"/>
</dbReference>
<comment type="function">
    <text evidence="2">Acts as component of the GARP complex that is involved in retrograde transport from early and late endosomes to the trans-Golgi network (TGN).</text>
</comment>
<evidence type="ECO:0000313" key="4">
    <source>
        <dbReference type="EMBL" id="CAE4560790.1"/>
    </source>
</evidence>
<evidence type="ECO:0000256" key="1">
    <source>
        <dbReference type="ARBA" id="ARBA00006080"/>
    </source>
</evidence>
<dbReference type="PANTHER" id="PTHR15954:SF4">
    <property type="entry name" value="VACUOLAR PROTEIN SORTING-ASSOCIATED PROTEIN 51 HOMOLOG"/>
    <property type="match status" value="1"/>
</dbReference>
<feature type="region of interest" description="Disordered" evidence="3">
    <location>
        <begin position="295"/>
        <end position="314"/>
    </location>
</feature>
<protein>
    <recommendedName>
        <fullName evidence="2">Vacuolar protein sorting-associated protein 51 homolog</fullName>
    </recommendedName>
</protein>
<dbReference type="GO" id="GO:0032456">
    <property type="term" value="P:endocytic recycling"/>
    <property type="evidence" value="ECO:0007669"/>
    <property type="project" value="TreeGrafter"/>
</dbReference>
<comment type="subunit">
    <text evidence="2">Component of the Golgi-associated retrograde protein (GARP) complex.</text>
</comment>
<evidence type="ECO:0000256" key="2">
    <source>
        <dbReference type="RuleBase" id="RU368010"/>
    </source>
</evidence>
<dbReference type="AlphaFoldDB" id="A0A7S4PS00"/>
<dbReference type="PANTHER" id="PTHR15954">
    <property type="entry name" value="VACUOLAR PROTEIN SORTING-ASSOCIATED PROTEIN 51 HOMOLOG"/>
    <property type="match status" value="1"/>
</dbReference>
<keyword evidence="2" id="KW-0445">Lipid transport</keyword>
<keyword evidence="2" id="KW-0813">Transport</keyword>
<feature type="region of interest" description="Disordered" evidence="3">
    <location>
        <begin position="41"/>
        <end position="64"/>
    </location>
</feature>
<dbReference type="GO" id="GO:0005829">
    <property type="term" value="C:cytosol"/>
    <property type="evidence" value="ECO:0007669"/>
    <property type="project" value="GOC"/>
</dbReference>
<dbReference type="GO" id="GO:0015031">
    <property type="term" value="P:protein transport"/>
    <property type="evidence" value="ECO:0007669"/>
    <property type="project" value="UniProtKB-UniRule"/>
</dbReference>
<evidence type="ECO:0000256" key="3">
    <source>
        <dbReference type="SAM" id="MobiDB-lite"/>
    </source>
</evidence>
<reference evidence="4" key="1">
    <citation type="submission" date="2021-01" db="EMBL/GenBank/DDBJ databases">
        <authorList>
            <person name="Corre E."/>
            <person name="Pelletier E."/>
            <person name="Niang G."/>
            <person name="Scheremetjew M."/>
            <person name="Finn R."/>
            <person name="Kale V."/>
            <person name="Holt S."/>
            <person name="Cochrane G."/>
            <person name="Meng A."/>
            <person name="Brown T."/>
            <person name="Cohen L."/>
        </authorList>
    </citation>
    <scope>NUCLEOTIDE SEQUENCE</scope>
    <source>
        <strain evidence="4">CCMP3105</strain>
    </source>
</reference>
<dbReference type="GO" id="GO:0007041">
    <property type="term" value="P:lysosomal transport"/>
    <property type="evidence" value="ECO:0007669"/>
    <property type="project" value="TreeGrafter"/>
</dbReference>